<keyword evidence="1" id="KW-0723">Serine/threonine-protein kinase</keyword>
<dbReference type="InterPro" id="IPR011009">
    <property type="entry name" value="Kinase-like_dom_sf"/>
</dbReference>
<dbReference type="Gene3D" id="1.10.510.10">
    <property type="entry name" value="Transferase(Phosphotransferase) domain 1"/>
    <property type="match status" value="1"/>
</dbReference>
<evidence type="ECO:0000256" key="4">
    <source>
        <dbReference type="ARBA" id="ARBA00022777"/>
    </source>
</evidence>
<evidence type="ECO:0000313" key="7">
    <source>
        <dbReference type="EMBL" id="KAK8173165.1"/>
    </source>
</evidence>
<gene>
    <name evidence="7" type="ORF">IWX90DRAFT_381959</name>
</gene>
<evidence type="ECO:0000256" key="2">
    <source>
        <dbReference type="ARBA" id="ARBA00022679"/>
    </source>
</evidence>
<keyword evidence="3" id="KW-0547">Nucleotide-binding</keyword>
<evidence type="ECO:0000313" key="8">
    <source>
        <dbReference type="Proteomes" id="UP001456524"/>
    </source>
</evidence>
<dbReference type="SUPFAM" id="SSF56112">
    <property type="entry name" value="Protein kinase-like (PK-like)"/>
    <property type="match status" value="1"/>
</dbReference>
<dbReference type="PANTHER" id="PTHR45646">
    <property type="entry name" value="SERINE/THREONINE-PROTEIN KINASE DOA-RELATED"/>
    <property type="match status" value="1"/>
</dbReference>
<reference evidence="7 8" key="1">
    <citation type="journal article" date="2022" name="G3 (Bethesda)">
        <title>Enemy or ally: a genomic approach to elucidate the lifestyle of Phyllosticta citrichinaensis.</title>
        <authorList>
            <person name="Buijs V.A."/>
            <person name="Groenewald J.Z."/>
            <person name="Haridas S."/>
            <person name="LaButti K.M."/>
            <person name="Lipzen A."/>
            <person name="Martin F.M."/>
            <person name="Barry K."/>
            <person name="Grigoriev I.V."/>
            <person name="Crous P.W."/>
            <person name="Seidl M.F."/>
        </authorList>
    </citation>
    <scope>NUCLEOTIDE SEQUENCE [LARGE SCALE GENOMIC DNA]</scope>
    <source>
        <strain evidence="7 8">CBS 129764</strain>
    </source>
</reference>
<dbReference type="PROSITE" id="PS50011">
    <property type="entry name" value="PROTEIN_KINASE_DOM"/>
    <property type="match status" value="1"/>
</dbReference>
<evidence type="ECO:0000259" key="6">
    <source>
        <dbReference type="PROSITE" id="PS50011"/>
    </source>
</evidence>
<accession>A0ABR1XXV1</accession>
<feature type="domain" description="Protein kinase" evidence="6">
    <location>
        <begin position="73"/>
        <end position="445"/>
    </location>
</feature>
<keyword evidence="4" id="KW-0418">Kinase</keyword>
<sequence>MNKAFTAHKLLELAWKQRRVLQNITRKFHYSRTAFYYNTFNAAFADAEEPEQYLGQCSLYPVLLGDTIQDERYKILHKLGVGTCYTAWAVRDRSLVFRENKYVALKICAILEGQRQEAKVMRALAASHREHPRTQHVIQMLDLFKIAGPKGQHDCFVFELHGQDVGEYFESRFSRLPDSVAKRISKEALQALDYLHKRGIVHGDLRTGTMAFTLPAMDHLGEEEFCEALGGINTSELLRLDGKPLDPGIPKYIVEPARFPESLDMPLRPIKIIDFGEAFLSNEKPPERLNVERIATVQAIVQAPEVTFGDPLDHRMDLWSMGALLYELINGQRMFRLECKTDRGQLIETLDIISGEIPERWWQAMKKQKRMFGEEDYVEEYHRIYENTVAHELRKSYFNEHYDEDETDVFSMKDINRVSELIERLMQLEPSKRASAAEILADPWWDDVP</sequence>
<dbReference type="EMBL" id="JBBWUH010000003">
    <property type="protein sequence ID" value="KAK8173165.1"/>
    <property type="molecule type" value="Genomic_DNA"/>
</dbReference>
<dbReference type="Gene3D" id="3.30.200.20">
    <property type="entry name" value="Phosphorylase Kinase, domain 1"/>
    <property type="match status" value="1"/>
</dbReference>
<keyword evidence="2" id="KW-0808">Transferase</keyword>
<dbReference type="Proteomes" id="UP001456524">
    <property type="component" value="Unassembled WGS sequence"/>
</dbReference>
<protein>
    <submittedName>
        <fullName evidence="7">Kinase-like domain-containing protein</fullName>
    </submittedName>
</protein>
<proteinExistence type="predicted"/>
<comment type="caution">
    <text evidence="7">The sequence shown here is derived from an EMBL/GenBank/DDBJ whole genome shotgun (WGS) entry which is preliminary data.</text>
</comment>
<evidence type="ECO:0000256" key="3">
    <source>
        <dbReference type="ARBA" id="ARBA00022741"/>
    </source>
</evidence>
<keyword evidence="5" id="KW-0067">ATP-binding</keyword>
<keyword evidence="8" id="KW-1185">Reference proteome</keyword>
<dbReference type="InterPro" id="IPR000719">
    <property type="entry name" value="Prot_kinase_dom"/>
</dbReference>
<dbReference type="PANTHER" id="PTHR45646:SF11">
    <property type="entry name" value="SERINE_THREONINE-PROTEIN KINASE DOA"/>
    <property type="match status" value="1"/>
</dbReference>
<dbReference type="InterPro" id="IPR051175">
    <property type="entry name" value="CLK_kinases"/>
</dbReference>
<evidence type="ECO:0000256" key="5">
    <source>
        <dbReference type="ARBA" id="ARBA00022840"/>
    </source>
</evidence>
<evidence type="ECO:0000256" key="1">
    <source>
        <dbReference type="ARBA" id="ARBA00022527"/>
    </source>
</evidence>
<organism evidence="7 8">
    <name type="scientific">Phyllosticta citrichinensis</name>
    <dbReference type="NCBI Taxonomy" id="1130410"/>
    <lineage>
        <taxon>Eukaryota</taxon>
        <taxon>Fungi</taxon>
        <taxon>Dikarya</taxon>
        <taxon>Ascomycota</taxon>
        <taxon>Pezizomycotina</taxon>
        <taxon>Dothideomycetes</taxon>
        <taxon>Dothideomycetes incertae sedis</taxon>
        <taxon>Botryosphaeriales</taxon>
        <taxon>Phyllostictaceae</taxon>
        <taxon>Phyllosticta</taxon>
    </lineage>
</organism>
<dbReference type="Pfam" id="PF00069">
    <property type="entry name" value="Pkinase"/>
    <property type="match status" value="2"/>
</dbReference>
<name>A0ABR1XXV1_9PEZI</name>
<dbReference type="SMART" id="SM00220">
    <property type="entry name" value="S_TKc"/>
    <property type="match status" value="1"/>
</dbReference>